<dbReference type="SMART" id="SM00490">
    <property type="entry name" value="HELICc"/>
    <property type="match status" value="1"/>
</dbReference>
<dbReference type="Pfam" id="PF00270">
    <property type="entry name" value="DEAD"/>
    <property type="match status" value="1"/>
</dbReference>
<dbReference type="InterPro" id="IPR011545">
    <property type="entry name" value="DEAD/DEAH_box_helicase_dom"/>
</dbReference>
<dbReference type="Pfam" id="PF17191">
    <property type="entry name" value="RecG_wedge"/>
    <property type="match status" value="1"/>
</dbReference>
<evidence type="ECO:0000259" key="8">
    <source>
        <dbReference type="PROSITE" id="PS51192"/>
    </source>
</evidence>
<keyword evidence="1" id="KW-0547">Nucleotide-binding</keyword>
<organism evidence="10 11">
    <name type="scientific">Candidatus Uhrbacteria bacterium RIFOXYB2_FULL_45_11</name>
    <dbReference type="NCBI Taxonomy" id="1802421"/>
    <lineage>
        <taxon>Bacteria</taxon>
        <taxon>Candidatus Uhriibacteriota</taxon>
    </lineage>
</organism>
<dbReference type="InterPro" id="IPR033454">
    <property type="entry name" value="RecG_wedge"/>
</dbReference>
<protein>
    <submittedName>
        <fullName evidence="10">Uncharacterized protein</fullName>
    </submittedName>
</protein>
<accession>A0A1F7W602</accession>
<dbReference type="GO" id="GO:0006281">
    <property type="term" value="P:DNA repair"/>
    <property type="evidence" value="ECO:0007669"/>
    <property type="project" value="UniProtKB-KW"/>
</dbReference>
<dbReference type="InterPro" id="IPR012340">
    <property type="entry name" value="NA-bd_OB-fold"/>
</dbReference>
<keyword evidence="2" id="KW-0227">DNA damage</keyword>
<dbReference type="GO" id="GO:0003678">
    <property type="term" value="F:DNA helicase activity"/>
    <property type="evidence" value="ECO:0007669"/>
    <property type="project" value="TreeGrafter"/>
</dbReference>
<evidence type="ECO:0000256" key="6">
    <source>
        <dbReference type="ARBA" id="ARBA00023125"/>
    </source>
</evidence>
<dbReference type="GO" id="GO:0005524">
    <property type="term" value="F:ATP binding"/>
    <property type="evidence" value="ECO:0007669"/>
    <property type="project" value="UniProtKB-KW"/>
</dbReference>
<dbReference type="EMBL" id="MGFD01000030">
    <property type="protein sequence ID" value="OGL98245.1"/>
    <property type="molecule type" value="Genomic_DNA"/>
</dbReference>
<dbReference type="GO" id="GO:0003677">
    <property type="term" value="F:DNA binding"/>
    <property type="evidence" value="ECO:0007669"/>
    <property type="project" value="UniProtKB-KW"/>
</dbReference>
<evidence type="ECO:0000259" key="9">
    <source>
        <dbReference type="PROSITE" id="PS51194"/>
    </source>
</evidence>
<name>A0A1F7W602_9BACT</name>
<dbReference type="SUPFAM" id="SSF52540">
    <property type="entry name" value="P-loop containing nucleoside triphosphate hydrolases"/>
    <property type="match status" value="2"/>
</dbReference>
<dbReference type="SUPFAM" id="SSF50249">
    <property type="entry name" value="Nucleic acid-binding proteins"/>
    <property type="match status" value="1"/>
</dbReference>
<dbReference type="PANTHER" id="PTHR47964:SF1">
    <property type="entry name" value="ATP-DEPENDENT DNA HELICASE HOMOLOG RECG, CHLOROPLASTIC"/>
    <property type="match status" value="1"/>
</dbReference>
<evidence type="ECO:0000256" key="1">
    <source>
        <dbReference type="ARBA" id="ARBA00022741"/>
    </source>
</evidence>
<proteinExistence type="predicted"/>
<evidence type="ECO:0000256" key="5">
    <source>
        <dbReference type="ARBA" id="ARBA00022840"/>
    </source>
</evidence>
<dbReference type="Gene3D" id="3.40.50.300">
    <property type="entry name" value="P-loop containing nucleotide triphosphate hydrolases"/>
    <property type="match status" value="2"/>
</dbReference>
<reference evidence="10 11" key="1">
    <citation type="journal article" date="2016" name="Nat. Commun.">
        <title>Thousands of microbial genomes shed light on interconnected biogeochemical processes in an aquifer system.</title>
        <authorList>
            <person name="Anantharaman K."/>
            <person name="Brown C.T."/>
            <person name="Hug L.A."/>
            <person name="Sharon I."/>
            <person name="Castelle C.J."/>
            <person name="Probst A.J."/>
            <person name="Thomas B.C."/>
            <person name="Singh A."/>
            <person name="Wilkins M.J."/>
            <person name="Karaoz U."/>
            <person name="Brodie E.L."/>
            <person name="Williams K.H."/>
            <person name="Hubbard S.S."/>
            <person name="Banfield J.F."/>
        </authorList>
    </citation>
    <scope>NUCLEOTIDE SEQUENCE [LARGE SCALE GENOMIC DNA]</scope>
</reference>
<dbReference type="Pfam" id="PF00271">
    <property type="entry name" value="Helicase_C"/>
    <property type="match status" value="1"/>
</dbReference>
<dbReference type="InterPro" id="IPR047112">
    <property type="entry name" value="RecG/Mfd"/>
</dbReference>
<dbReference type="SMART" id="SM00487">
    <property type="entry name" value="DEXDc"/>
    <property type="match status" value="1"/>
</dbReference>
<dbReference type="PANTHER" id="PTHR47964">
    <property type="entry name" value="ATP-DEPENDENT DNA HELICASE HOMOLOG RECG, CHLOROPLASTIC"/>
    <property type="match status" value="1"/>
</dbReference>
<evidence type="ECO:0000256" key="2">
    <source>
        <dbReference type="ARBA" id="ARBA00022763"/>
    </source>
</evidence>
<dbReference type="Proteomes" id="UP000177331">
    <property type="component" value="Unassembled WGS sequence"/>
</dbReference>
<gene>
    <name evidence="10" type="ORF">A2318_01300</name>
</gene>
<evidence type="ECO:0000256" key="7">
    <source>
        <dbReference type="ARBA" id="ARBA00023204"/>
    </source>
</evidence>
<dbReference type="GO" id="GO:0016787">
    <property type="term" value="F:hydrolase activity"/>
    <property type="evidence" value="ECO:0007669"/>
    <property type="project" value="UniProtKB-KW"/>
</dbReference>
<evidence type="ECO:0000256" key="3">
    <source>
        <dbReference type="ARBA" id="ARBA00022801"/>
    </source>
</evidence>
<keyword evidence="3" id="KW-0378">Hydrolase</keyword>
<dbReference type="PROSITE" id="PS51192">
    <property type="entry name" value="HELICASE_ATP_BIND_1"/>
    <property type="match status" value="1"/>
</dbReference>
<keyword evidence="5" id="KW-0067">ATP-binding</keyword>
<evidence type="ECO:0000313" key="10">
    <source>
        <dbReference type="EMBL" id="OGL98245.1"/>
    </source>
</evidence>
<dbReference type="Gene3D" id="2.40.50.140">
    <property type="entry name" value="Nucleic acid-binding proteins"/>
    <property type="match status" value="1"/>
</dbReference>
<dbReference type="InterPro" id="IPR027417">
    <property type="entry name" value="P-loop_NTPase"/>
</dbReference>
<feature type="domain" description="Helicase ATP-binding" evidence="8">
    <location>
        <begin position="272"/>
        <end position="459"/>
    </location>
</feature>
<comment type="caution">
    <text evidence="10">The sequence shown here is derived from an EMBL/GenBank/DDBJ whole genome shotgun (WGS) entry which is preliminary data.</text>
</comment>
<dbReference type="STRING" id="1802421.A2318_01300"/>
<dbReference type="CDD" id="cd04488">
    <property type="entry name" value="RecG_wedge_OBF"/>
    <property type="match status" value="1"/>
</dbReference>
<evidence type="ECO:0000256" key="4">
    <source>
        <dbReference type="ARBA" id="ARBA00022806"/>
    </source>
</evidence>
<keyword evidence="4" id="KW-0347">Helicase</keyword>
<dbReference type="PROSITE" id="PS51194">
    <property type="entry name" value="HELICASE_CTER"/>
    <property type="match status" value="1"/>
</dbReference>
<dbReference type="InterPro" id="IPR001650">
    <property type="entry name" value="Helicase_C-like"/>
</dbReference>
<dbReference type="InterPro" id="IPR014001">
    <property type="entry name" value="Helicase_ATP-bd"/>
</dbReference>
<evidence type="ECO:0000313" key="11">
    <source>
        <dbReference type="Proteomes" id="UP000177331"/>
    </source>
</evidence>
<feature type="domain" description="Helicase C-terminal" evidence="9">
    <location>
        <begin position="492"/>
        <end position="649"/>
    </location>
</feature>
<keyword evidence="7" id="KW-0234">DNA repair</keyword>
<sequence length="715" mass="79162">MSLRLTTPVSGLPGIGDKAATDLASIHVKTVRDLLWYVPFRYDDFSKRVPIAKAPIDTPVTIDARIKSIGLRPSRSSRVKIVDAVIEDETGELKVIWFNQLYLLKTMLVGSKHSFAGLIDHRFGKTFSNPIHEPVGQNVNTGRIVPVYGLTGGITMRKLRDAIKRSLTIVDTLPDWLPSEIVASKELPALSAALSSVHFPESHEALQRGIDRLKFDELFLHQMLFEEVRRDRKTKNATAIPIDEASIKTFVATLPFTLTRAQKVAAWEIVQDLAKDVPMNRLLEGDVGSGKTVVAAIAAHAAMEPPLPLGERDGERGVSVVYLAPTEILATQQHKAFCKMMPSRNIALLTHNQIFYNAEKVKRAELIEKISSGAVDCLIGTHAVLQEGIDVSNASLVIIDEQHRFGVAQRHALLHRNPSPQPSPSQGREYAPHLLSMTATPIPRSLALTIYGDLELSILDELPKGRKPIGTAMVPVEQRVGMWKHVRSEIESGRQAFVICPLIDPSDSLGSKSVTEVEKMLTALSPHRGESGERGVLNGLRVTTLHGKLKSDEKQKRNEDFRDGKIDVLVSTTVVEVGVDVPNATVMVIMSAERFGLAQLHQLRGRVGRSDLQSYCYLLPDDLNPHSNNRLQAVVESQNGFELAERDLELRGAGNVFGNAQSGFPDFQFATSADVPLMKQARDWSQKLLLEKDFFEKHPLVRARIEEALEQIHLE</sequence>
<dbReference type="AlphaFoldDB" id="A0A1F7W602"/>
<keyword evidence="6" id="KW-0238">DNA-binding</keyword>